<name>A0A0B7IAJ9_9FLAO</name>
<sequence>MIILSVCPILFFKGEMVSVGKFVFGAKNDKHLLEMENYISSDLRPRKGMTMVAKLPTFIKIKRNKEIVLKILEKWKKSYK</sequence>
<dbReference type="AlphaFoldDB" id="A0A0B7IAJ9"/>
<protein>
    <submittedName>
        <fullName evidence="1">Uncharacterized protein</fullName>
    </submittedName>
</protein>
<accession>A0A0B7IAJ9</accession>
<evidence type="ECO:0000313" key="1">
    <source>
        <dbReference type="EMBL" id="CEN47704.1"/>
    </source>
</evidence>
<reference evidence="2" key="1">
    <citation type="submission" date="2015-01" db="EMBL/GenBank/DDBJ databases">
        <authorList>
            <person name="MANFREDI Pablo"/>
        </authorList>
    </citation>
    <scope>NUCLEOTIDE SEQUENCE [LARGE SCALE GENOMIC DNA]</scope>
    <source>
        <strain evidence="2">Cc11</strain>
    </source>
</reference>
<gene>
    <name evidence="1" type="ORF">CCAN11_1500003</name>
</gene>
<dbReference type="EMBL" id="CDOK01000058">
    <property type="protein sequence ID" value="CEN47704.1"/>
    <property type="molecule type" value="Genomic_DNA"/>
</dbReference>
<dbReference type="Proteomes" id="UP000039370">
    <property type="component" value="Unassembled WGS sequence"/>
</dbReference>
<proteinExistence type="predicted"/>
<evidence type="ECO:0000313" key="2">
    <source>
        <dbReference type="Proteomes" id="UP000039370"/>
    </source>
</evidence>
<organism evidence="1 2">
    <name type="scientific">Capnocytophaga canimorsus</name>
    <dbReference type="NCBI Taxonomy" id="28188"/>
    <lineage>
        <taxon>Bacteria</taxon>
        <taxon>Pseudomonadati</taxon>
        <taxon>Bacteroidota</taxon>
        <taxon>Flavobacteriia</taxon>
        <taxon>Flavobacteriales</taxon>
        <taxon>Flavobacteriaceae</taxon>
        <taxon>Capnocytophaga</taxon>
    </lineage>
</organism>